<sequence>MDQSNKQTSNYDAPSDNNNGFNTYAFSYMDFMQSEIDGSSTEFLRNCGFILPDASFLDTASSSSHVDPLAYQPVMSHDSLPKHLNNSILGQALNLPQRNHRNHAASEPQISLADDILNNFPIGHVVQDIAPVCSSQIPASVPRGTYTVKVFFRPDCMEAKYADWTVAEKLAGRRVVKFNAEVMVSNSEDIVKRIMVDCEPAIDSHLRQCQSNECYISCIRTTYLEDFHITSSDIIRLLECIMSTKFSQEQKTRMRRNIQSLRPSPITRHTHESLFKTITAFTNPVALHTKKEINIFLWSSVQIAISKLSNRFTGS</sequence>
<dbReference type="AlphaFoldDB" id="A0A367JGX1"/>
<dbReference type="OrthoDB" id="2202318at2759"/>
<feature type="domain" description="DUF7082" evidence="1">
    <location>
        <begin position="160"/>
        <end position="307"/>
    </location>
</feature>
<dbReference type="Proteomes" id="UP000253551">
    <property type="component" value="Unassembled WGS sequence"/>
</dbReference>
<dbReference type="EMBL" id="PJQM01003380">
    <property type="protein sequence ID" value="RCH89202.1"/>
    <property type="molecule type" value="Genomic_DNA"/>
</dbReference>
<proteinExistence type="predicted"/>
<dbReference type="STRING" id="4846.A0A367JGX1"/>
<dbReference type="InterPro" id="IPR055509">
    <property type="entry name" value="DUF7082"/>
</dbReference>
<dbReference type="GO" id="GO:0005634">
    <property type="term" value="C:nucleus"/>
    <property type="evidence" value="ECO:0007669"/>
    <property type="project" value="TreeGrafter"/>
</dbReference>
<evidence type="ECO:0000259" key="1">
    <source>
        <dbReference type="Pfam" id="PF23305"/>
    </source>
</evidence>
<dbReference type="PANTHER" id="PTHR39463">
    <property type="entry name" value="MEDUSA"/>
    <property type="match status" value="1"/>
</dbReference>
<comment type="caution">
    <text evidence="2">The sequence shown here is derived from an EMBL/GenBank/DDBJ whole genome shotgun (WGS) entry which is preliminary data.</text>
</comment>
<gene>
    <name evidence="2" type="ORF">CU098_008511</name>
</gene>
<dbReference type="Pfam" id="PF23305">
    <property type="entry name" value="DUF7082"/>
    <property type="match status" value="1"/>
</dbReference>
<organism evidence="2 3">
    <name type="scientific">Rhizopus stolonifer</name>
    <name type="common">Rhizopus nigricans</name>
    <dbReference type="NCBI Taxonomy" id="4846"/>
    <lineage>
        <taxon>Eukaryota</taxon>
        <taxon>Fungi</taxon>
        <taxon>Fungi incertae sedis</taxon>
        <taxon>Mucoromycota</taxon>
        <taxon>Mucoromycotina</taxon>
        <taxon>Mucoromycetes</taxon>
        <taxon>Mucorales</taxon>
        <taxon>Mucorineae</taxon>
        <taxon>Rhizopodaceae</taxon>
        <taxon>Rhizopus</taxon>
    </lineage>
</organism>
<evidence type="ECO:0000313" key="2">
    <source>
        <dbReference type="EMBL" id="RCH89202.1"/>
    </source>
</evidence>
<reference evidence="2 3" key="1">
    <citation type="journal article" date="2018" name="G3 (Bethesda)">
        <title>Phylogenetic and Phylogenomic Definition of Rhizopus Species.</title>
        <authorList>
            <person name="Gryganskyi A.P."/>
            <person name="Golan J."/>
            <person name="Dolatabadi S."/>
            <person name="Mondo S."/>
            <person name="Robb S."/>
            <person name="Idnurm A."/>
            <person name="Muszewska A."/>
            <person name="Steczkiewicz K."/>
            <person name="Masonjones S."/>
            <person name="Liao H.L."/>
            <person name="Gajdeczka M.T."/>
            <person name="Anike F."/>
            <person name="Vuek A."/>
            <person name="Anishchenko I.M."/>
            <person name="Voigt K."/>
            <person name="de Hoog G.S."/>
            <person name="Smith M.E."/>
            <person name="Heitman J."/>
            <person name="Vilgalys R."/>
            <person name="Stajich J.E."/>
        </authorList>
    </citation>
    <scope>NUCLEOTIDE SEQUENCE [LARGE SCALE GENOMIC DNA]</scope>
    <source>
        <strain evidence="2 3">LSU 92-RS-03</strain>
    </source>
</reference>
<dbReference type="PANTHER" id="PTHR39463:SF1">
    <property type="entry name" value="MEDUSA"/>
    <property type="match status" value="1"/>
</dbReference>
<accession>A0A367JGX1</accession>
<protein>
    <recommendedName>
        <fullName evidence="1">DUF7082 domain-containing protein</fullName>
    </recommendedName>
</protein>
<keyword evidence="3" id="KW-1185">Reference proteome</keyword>
<name>A0A367JGX1_RHIST</name>
<evidence type="ECO:0000313" key="3">
    <source>
        <dbReference type="Proteomes" id="UP000253551"/>
    </source>
</evidence>